<keyword evidence="2" id="KW-1185">Reference proteome</keyword>
<sequence>MSSLEEDFERPWSGWPNFPALEPVTKKSIDVFTELLKASNEGVPSIVKAFEIINSALTVAEELECKAAGVTAYSTGAHFNGLIPVSSPASVAIAKVHYLTIRFHILDMLHVAFGSHVCLEWFQSQPIESERGCELWQQIEKSLEEDGGNRKKTANSASSNGMPFRAVFCLSWPLLAIAQSSFSSEDLRLAAQERLRYGAKVSGFLGPSDTKE</sequence>
<evidence type="ECO:0000313" key="1">
    <source>
        <dbReference type="EMBL" id="KAL0930324.1"/>
    </source>
</evidence>
<accession>A0ACC3YEM2</accession>
<dbReference type="EMBL" id="VUJX02000011">
    <property type="protein sequence ID" value="KAL0930324.1"/>
    <property type="molecule type" value="Genomic_DNA"/>
</dbReference>
<gene>
    <name evidence="1" type="ORF">CTRU02_214399</name>
</gene>
<reference evidence="1 2" key="1">
    <citation type="journal article" date="2020" name="Phytopathology">
        <title>Genome Sequence Resources of Colletotrichum truncatum, C. plurivorum, C. musicola, and C. sojae: Four Species Pathogenic to Soybean (Glycine max).</title>
        <authorList>
            <person name="Rogerio F."/>
            <person name="Boufleur T.R."/>
            <person name="Ciampi-Guillardi M."/>
            <person name="Sukno S.A."/>
            <person name="Thon M.R."/>
            <person name="Massola Junior N.S."/>
            <person name="Baroncelli R."/>
        </authorList>
    </citation>
    <scope>NUCLEOTIDE SEQUENCE [LARGE SCALE GENOMIC DNA]</scope>
    <source>
        <strain evidence="1 2">CMES1059</strain>
    </source>
</reference>
<protein>
    <submittedName>
        <fullName evidence="1">Uncharacterized protein</fullName>
    </submittedName>
</protein>
<organism evidence="1 2">
    <name type="scientific">Colletotrichum truncatum</name>
    <name type="common">Anthracnose fungus</name>
    <name type="synonym">Colletotrichum capsici</name>
    <dbReference type="NCBI Taxonomy" id="5467"/>
    <lineage>
        <taxon>Eukaryota</taxon>
        <taxon>Fungi</taxon>
        <taxon>Dikarya</taxon>
        <taxon>Ascomycota</taxon>
        <taxon>Pezizomycotina</taxon>
        <taxon>Sordariomycetes</taxon>
        <taxon>Hypocreomycetidae</taxon>
        <taxon>Glomerellales</taxon>
        <taxon>Glomerellaceae</taxon>
        <taxon>Colletotrichum</taxon>
        <taxon>Colletotrichum truncatum species complex</taxon>
    </lineage>
</organism>
<dbReference type="Proteomes" id="UP000805649">
    <property type="component" value="Unassembled WGS sequence"/>
</dbReference>
<comment type="caution">
    <text evidence="1">The sequence shown here is derived from an EMBL/GenBank/DDBJ whole genome shotgun (WGS) entry which is preliminary data.</text>
</comment>
<evidence type="ECO:0000313" key="2">
    <source>
        <dbReference type="Proteomes" id="UP000805649"/>
    </source>
</evidence>
<name>A0ACC3YEM2_COLTU</name>
<proteinExistence type="predicted"/>